<protein>
    <recommendedName>
        <fullName evidence="2">Poly(3-hydroxyalkanoate) polymerase subunit PhaC</fullName>
    </recommendedName>
    <alternativeName>
        <fullName evidence="6">PHB synthase subunit PhaC</fullName>
    </alternativeName>
</protein>
<dbReference type="InterPro" id="IPR029058">
    <property type="entry name" value="AB_hydrolase_fold"/>
</dbReference>
<dbReference type="InterPro" id="IPR000073">
    <property type="entry name" value="AB_hydrolase_1"/>
</dbReference>
<dbReference type="InterPro" id="IPR051321">
    <property type="entry name" value="PHA/PHB_synthase"/>
</dbReference>
<keyword evidence="4" id="KW-0583">PHB biosynthesis</keyword>
<dbReference type="Proteomes" id="UP001596002">
    <property type="component" value="Unassembled WGS sequence"/>
</dbReference>
<dbReference type="RefSeq" id="WP_380027190.1">
    <property type="nucleotide sequence ID" value="NZ_JBHSHC010000116.1"/>
</dbReference>
<evidence type="ECO:0000259" key="7">
    <source>
        <dbReference type="Pfam" id="PF00561"/>
    </source>
</evidence>
<gene>
    <name evidence="8" type="primary">phaC</name>
    <name evidence="8" type="ORF">ACFO8Q_17245</name>
</gene>
<keyword evidence="5" id="KW-0012">Acyltransferase</keyword>
<dbReference type="PANTHER" id="PTHR36837">
    <property type="entry name" value="POLY(3-HYDROXYALKANOATE) POLYMERASE SUBUNIT PHAC"/>
    <property type="match status" value="1"/>
</dbReference>
<dbReference type="NCBIfam" id="TIGR01836">
    <property type="entry name" value="PHA_synth_III_C"/>
    <property type="match status" value="1"/>
</dbReference>
<evidence type="ECO:0000256" key="5">
    <source>
        <dbReference type="ARBA" id="ARBA00023315"/>
    </source>
</evidence>
<evidence type="ECO:0000256" key="6">
    <source>
        <dbReference type="ARBA" id="ARBA00033356"/>
    </source>
</evidence>
<reference evidence="9" key="1">
    <citation type="journal article" date="2019" name="Int. J. Syst. Evol. Microbiol.">
        <title>The Global Catalogue of Microorganisms (GCM) 10K type strain sequencing project: providing services to taxonomists for standard genome sequencing and annotation.</title>
        <authorList>
            <consortium name="The Broad Institute Genomics Platform"/>
            <consortium name="The Broad Institute Genome Sequencing Center for Infectious Disease"/>
            <person name="Wu L."/>
            <person name="Ma J."/>
        </authorList>
    </citation>
    <scope>NUCLEOTIDE SEQUENCE [LARGE SCALE GENOMIC DNA]</scope>
    <source>
        <strain evidence="9">WYCCWR 12678</strain>
    </source>
</reference>
<evidence type="ECO:0000256" key="2">
    <source>
        <dbReference type="ARBA" id="ARBA00019065"/>
    </source>
</evidence>
<name>A0ABV9Q5D5_9BACL</name>
<feature type="domain" description="AB hydrolase-1" evidence="7">
    <location>
        <begin position="102"/>
        <end position="331"/>
    </location>
</feature>
<dbReference type="Gene3D" id="3.40.50.1820">
    <property type="entry name" value="alpha/beta hydrolase"/>
    <property type="match status" value="1"/>
</dbReference>
<organism evidence="8 9">
    <name type="scientific">Effusibacillus consociatus</name>
    <dbReference type="NCBI Taxonomy" id="1117041"/>
    <lineage>
        <taxon>Bacteria</taxon>
        <taxon>Bacillati</taxon>
        <taxon>Bacillota</taxon>
        <taxon>Bacilli</taxon>
        <taxon>Bacillales</taxon>
        <taxon>Alicyclobacillaceae</taxon>
        <taxon>Effusibacillus</taxon>
    </lineage>
</organism>
<comment type="pathway">
    <text evidence="1">Biopolymer metabolism; poly-(R)-3-hydroxybutanoate biosynthesis.</text>
</comment>
<dbReference type="EMBL" id="JBHSHC010000116">
    <property type="protein sequence ID" value="MFC4769079.1"/>
    <property type="molecule type" value="Genomic_DNA"/>
</dbReference>
<proteinExistence type="predicted"/>
<evidence type="ECO:0000256" key="1">
    <source>
        <dbReference type="ARBA" id="ARBA00004683"/>
    </source>
</evidence>
<evidence type="ECO:0000256" key="4">
    <source>
        <dbReference type="ARBA" id="ARBA00022752"/>
    </source>
</evidence>
<dbReference type="SUPFAM" id="SSF53474">
    <property type="entry name" value="alpha/beta-Hydrolases"/>
    <property type="match status" value="1"/>
</dbReference>
<sequence length="368" mass="42357">MTLTGNWQEAWKHVMEGLPGAAPEEIPLSVFHDRLNKVAKVLNQAEPETGLTPKELIWRKNKMKVYRFTLPGVEVTKRTPIFMLYAMINKPYILDIEPGNSFVEYLLQQGFDVYMLDWGEAGPEDRNNGFAEYIFDYLHKAVERVCLYTGKEQVNLFAYCMGGTMGAMYAALHPERVKNLTVLAAPIDFRHADLYNTWLNEKYFDVDKLVETYGNVPPEVIDLGNKMLKPISNFINPWVHLFEKVDNENFVHTWRLLNKWVNDGTAFPGQTYREWIRDFYQQNKLIKGEIVLRGRQVDLAAITCPVLILTAEQDHIAPCSQTRALFEYISSTDKTEFNYPVGHVSLVFGGTARKKVYPETAGWLADRD</sequence>
<dbReference type="PANTHER" id="PTHR36837:SF2">
    <property type="entry name" value="POLY(3-HYDROXYALKANOATE) POLYMERASE SUBUNIT PHAC"/>
    <property type="match status" value="1"/>
</dbReference>
<dbReference type="Pfam" id="PF00561">
    <property type="entry name" value="Abhydrolase_1"/>
    <property type="match status" value="1"/>
</dbReference>
<keyword evidence="3" id="KW-0808">Transferase</keyword>
<keyword evidence="9" id="KW-1185">Reference proteome</keyword>
<evidence type="ECO:0000313" key="9">
    <source>
        <dbReference type="Proteomes" id="UP001596002"/>
    </source>
</evidence>
<dbReference type="InterPro" id="IPR010125">
    <property type="entry name" value="PHA_synth_III_C"/>
</dbReference>
<evidence type="ECO:0000313" key="8">
    <source>
        <dbReference type="EMBL" id="MFC4769079.1"/>
    </source>
</evidence>
<accession>A0ABV9Q5D5</accession>
<evidence type="ECO:0000256" key="3">
    <source>
        <dbReference type="ARBA" id="ARBA00022679"/>
    </source>
</evidence>
<comment type="caution">
    <text evidence="8">The sequence shown here is derived from an EMBL/GenBank/DDBJ whole genome shotgun (WGS) entry which is preliminary data.</text>
</comment>